<dbReference type="HOGENOM" id="CLU_045498_2_3_12"/>
<evidence type="ECO:0000256" key="5">
    <source>
        <dbReference type="ARBA" id="ARBA00022692"/>
    </source>
</evidence>
<feature type="transmembrane region" description="Helical" evidence="8">
    <location>
        <begin position="203"/>
        <end position="221"/>
    </location>
</feature>
<feature type="transmembrane region" description="Helical" evidence="8">
    <location>
        <begin position="33"/>
        <end position="54"/>
    </location>
</feature>
<dbReference type="PANTHER" id="PTHR30269:SF0">
    <property type="entry name" value="MEMBRANE TRANSPORTER PROTEIN YFCA-RELATED"/>
    <property type="match status" value="1"/>
</dbReference>
<name>A0A0E2E472_TREDN</name>
<keyword evidence="4 8" id="KW-1003">Cell membrane</keyword>
<reference evidence="9" key="1">
    <citation type="submission" date="2012-01" db="EMBL/GenBank/DDBJ databases">
        <title>The Genome Sequence of Treponema denticola H-22.</title>
        <authorList>
            <consortium name="The Broad Institute Genome Sequencing Platform"/>
            <person name="Earl A."/>
            <person name="Ward D."/>
            <person name="Feldgarden M."/>
            <person name="Gevers D."/>
            <person name="Blanton J.M."/>
            <person name="Fenno C.J."/>
            <person name="Baranova O.V."/>
            <person name="Mathney J."/>
            <person name="Dewhirst F.E."/>
            <person name="Izard J."/>
            <person name="Young S.K."/>
            <person name="Zeng Q."/>
            <person name="Gargeya S."/>
            <person name="Fitzgerald M."/>
            <person name="Haas B."/>
            <person name="Abouelleil A."/>
            <person name="Alvarado L."/>
            <person name="Arachchi H.M."/>
            <person name="Berlin A."/>
            <person name="Chapman S.B."/>
            <person name="Gearin G."/>
            <person name="Goldberg J."/>
            <person name="Griggs A."/>
            <person name="Gujja S."/>
            <person name="Hansen M."/>
            <person name="Heiman D."/>
            <person name="Howarth C."/>
            <person name="Larimer J."/>
            <person name="Lui A."/>
            <person name="MacDonald P.J.P."/>
            <person name="McCowen C."/>
            <person name="Montmayeur A."/>
            <person name="Murphy C."/>
            <person name="Neiman D."/>
            <person name="Pearson M."/>
            <person name="Priest M."/>
            <person name="Roberts A."/>
            <person name="Saif S."/>
            <person name="Shea T."/>
            <person name="Sisk P."/>
            <person name="Stolte C."/>
            <person name="Sykes S."/>
            <person name="Wortman J."/>
            <person name="Nusbaum C."/>
            <person name="Birren B."/>
        </authorList>
    </citation>
    <scope>NUCLEOTIDE SEQUENCE [LARGE SCALE GENOMIC DNA]</scope>
    <source>
        <strain evidence="9">H-22</strain>
    </source>
</reference>
<evidence type="ECO:0000256" key="8">
    <source>
        <dbReference type="RuleBase" id="RU363041"/>
    </source>
</evidence>
<dbReference type="AlphaFoldDB" id="A0A0E2E472"/>
<comment type="subcellular location">
    <subcellularLocation>
        <location evidence="1 8">Cell membrane</location>
        <topology evidence="1 8">Multi-pass membrane protein</topology>
    </subcellularLocation>
</comment>
<evidence type="ECO:0000256" key="2">
    <source>
        <dbReference type="ARBA" id="ARBA00009142"/>
    </source>
</evidence>
<keyword evidence="3" id="KW-0813">Transport</keyword>
<dbReference type="Pfam" id="PF01925">
    <property type="entry name" value="TauE"/>
    <property type="match status" value="1"/>
</dbReference>
<dbReference type="RefSeq" id="WP_002673114.1">
    <property type="nucleotide sequence ID" value="NZ_CM001795.1"/>
</dbReference>
<dbReference type="Proteomes" id="UP000011705">
    <property type="component" value="Chromosome"/>
</dbReference>
<evidence type="ECO:0000256" key="6">
    <source>
        <dbReference type="ARBA" id="ARBA00022989"/>
    </source>
</evidence>
<evidence type="ECO:0000256" key="1">
    <source>
        <dbReference type="ARBA" id="ARBA00004651"/>
    </source>
</evidence>
<evidence type="ECO:0000256" key="7">
    <source>
        <dbReference type="ARBA" id="ARBA00023136"/>
    </source>
</evidence>
<accession>A0A0E2E472</accession>
<dbReference type="InterPro" id="IPR052017">
    <property type="entry name" value="TSUP"/>
</dbReference>
<comment type="similarity">
    <text evidence="2 8">Belongs to the 4-toluene sulfonate uptake permease (TSUP) (TC 2.A.102) family.</text>
</comment>
<evidence type="ECO:0000256" key="3">
    <source>
        <dbReference type="ARBA" id="ARBA00022448"/>
    </source>
</evidence>
<gene>
    <name evidence="9" type="ORF">HMPREF9726_01606</name>
</gene>
<evidence type="ECO:0000256" key="4">
    <source>
        <dbReference type="ARBA" id="ARBA00022475"/>
    </source>
</evidence>
<feature type="transmembrane region" description="Helical" evidence="8">
    <location>
        <begin position="75"/>
        <end position="95"/>
    </location>
</feature>
<keyword evidence="6 8" id="KW-1133">Transmembrane helix</keyword>
<feature type="transmembrane region" description="Helical" evidence="8">
    <location>
        <begin position="140"/>
        <end position="170"/>
    </location>
</feature>
<dbReference type="PATRIC" id="fig|999432.5.peg.1666"/>
<dbReference type="GO" id="GO:0005886">
    <property type="term" value="C:plasma membrane"/>
    <property type="evidence" value="ECO:0007669"/>
    <property type="project" value="UniProtKB-SubCell"/>
</dbReference>
<dbReference type="PANTHER" id="PTHR30269">
    <property type="entry name" value="TRANSMEMBRANE PROTEIN YFCA"/>
    <property type="match status" value="1"/>
</dbReference>
<feature type="transmembrane region" description="Helical" evidence="8">
    <location>
        <begin position="101"/>
        <end position="119"/>
    </location>
</feature>
<evidence type="ECO:0000313" key="9">
    <source>
        <dbReference type="EMBL" id="EMB33245.1"/>
    </source>
</evidence>
<keyword evidence="7 8" id="KW-0472">Membrane</keyword>
<dbReference type="InterPro" id="IPR002781">
    <property type="entry name" value="TM_pro_TauE-like"/>
</dbReference>
<feature type="transmembrane region" description="Helical" evidence="8">
    <location>
        <begin position="233"/>
        <end position="251"/>
    </location>
</feature>
<keyword evidence="5 8" id="KW-0812">Transmembrane</keyword>
<proteinExistence type="inferred from homology"/>
<organism evidence="9">
    <name type="scientific">Treponema denticola H-22</name>
    <dbReference type="NCBI Taxonomy" id="999432"/>
    <lineage>
        <taxon>Bacteria</taxon>
        <taxon>Pseudomonadati</taxon>
        <taxon>Spirochaetota</taxon>
        <taxon>Spirochaetia</taxon>
        <taxon>Spirochaetales</taxon>
        <taxon>Treponemataceae</taxon>
        <taxon>Treponema</taxon>
    </lineage>
</organism>
<comment type="caution">
    <text evidence="9">The sequence shown here is derived from an EMBL/GenBank/DDBJ whole genome shotgun (WGS) entry which is preliminary data.</text>
</comment>
<dbReference type="EMBL" id="AGDV01000012">
    <property type="protein sequence ID" value="EMB33245.1"/>
    <property type="molecule type" value="Genomic_DNA"/>
</dbReference>
<sequence>MYISLQAMIFLCFCVFLAGFVDSAAGGGGLISIPAYFFVGLPAHTAIGCNKFSAACGTTFSAFRFFKNGALEWRIALVSALFSFISSYLGMKIALGIDQVFLKKAMILILPAIAVILLLKRNFGNENKSKEIPQKKTFVLAALIGACVGFYDGLIGPGTGTIAIIAYSAWMKYDLKTASGNAKLLNLASNYASLTAVLINNKVIFSIAIPAAVCGIIGNYLGAGFALKKGAAFIRPLMIVVIILLFAKLFYDVFGKMILGLF</sequence>
<protein>
    <recommendedName>
        <fullName evidence="8">Probable membrane transporter protein</fullName>
    </recommendedName>
</protein>